<proteinExistence type="predicted"/>
<dbReference type="EMBL" id="KV878136">
    <property type="protein sequence ID" value="OJJ07201.1"/>
    <property type="molecule type" value="Genomic_DNA"/>
</dbReference>
<protein>
    <submittedName>
        <fullName evidence="3">Uncharacterized protein</fullName>
    </submittedName>
</protein>
<accession>A0A1L9Q0B1</accession>
<keyword evidence="2" id="KW-0812">Transmembrane</keyword>
<keyword evidence="2" id="KW-1133">Transmembrane helix</keyword>
<dbReference type="VEuPathDB" id="FungiDB:ASPVEDRAFT_33433"/>
<sequence length="599" mass="66155">MALENLQPFAYAVISIAFALGTGSILLRLYCRWRLRAFGRDDAAAIFLFLTAKAVNNVQQAILYVFLQHGCGFFDDRPADKAPDGILKQINTVISINPGIKTQIAVMAVNLPALKSLFTTVVGSSHEASGYSIDRYIKAQGGHRLGSLPSHSRGQGTWRGRRFASRMSGEGDLGGTLTGSEEEFVRQRDKNVDKIQVVTDVEIVSQYSGDDNGNSYLIIRRLRIRQPTTYRAIFVLKRSQHDIYYQGDYGGLLDVVDLPIPSRSLRKVVLPWVDMDFPNMEADEDIIDIFGAAFDSDLEMLRRWATGVNQTARHTDDEITQDELADLSTDITQGHVSEYASDQHDGDGTVNEQFSEYAPDHSPGDSTVDEDFSQYVADYSPGEGTVNEDTDSDSRRVDQYFYFYGNSYDPETIDCSQVDAFSQTYPVDPAEEELANILGDMRTPTVRNGGAQHWAAGWESLPPGDLPGPSARSSYATTYPAPVNNINPALLDLSNSTSGPSQAQATQAQATQDHQPVESPARLKMKTCESCQKHRSHDFEVYKYVIPKGASHDGWVKAVGNFCLLNGPVCPYCRISIPDTTPVGPLLVTSDEWLQSIVQ</sequence>
<dbReference type="AlphaFoldDB" id="A0A1L9Q0B1"/>
<evidence type="ECO:0000313" key="3">
    <source>
        <dbReference type="EMBL" id="OJJ07201.1"/>
    </source>
</evidence>
<dbReference type="Proteomes" id="UP000184073">
    <property type="component" value="Unassembled WGS sequence"/>
</dbReference>
<feature type="region of interest" description="Disordered" evidence="1">
    <location>
        <begin position="492"/>
        <end position="521"/>
    </location>
</feature>
<gene>
    <name evidence="3" type="ORF">ASPVEDRAFT_33433</name>
</gene>
<name>A0A1L9Q0B1_ASPVE</name>
<reference evidence="4" key="1">
    <citation type="journal article" date="2017" name="Genome Biol.">
        <title>Comparative genomics reveals high biological diversity and specific adaptations in the industrially and medically important fungal genus Aspergillus.</title>
        <authorList>
            <person name="de Vries R.P."/>
            <person name="Riley R."/>
            <person name="Wiebenga A."/>
            <person name="Aguilar-Osorio G."/>
            <person name="Amillis S."/>
            <person name="Uchima C.A."/>
            <person name="Anderluh G."/>
            <person name="Asadollahi M."/>
            <person name="Askin M."/>
            <person name="Barry K."/>
            <person name="Battaglia E."/>
            <person name="Bayram O."/>
            <person name="Benocci T."/>
            <person name="Braus-Stromeyer S.A."/>
            <person name="Caldana C."/>
            <person name="Canovas D."/>
            <person name="Cerqueira G.C."/>
            <person name="Chen F."/>
            <person name="Chen W."/>
            <person name="Choi C."/>
            <person name="Clum A."/>
            <person name="Dos Santos R.A."/>
            <person name="Damasio A.R."/>
            <person name="Diallinas G."/>
            <person name="Emri T."/>
            <person name="Fekete E."/>
            <person name="Flipphi M."/>
            <person name="Freyberg S."/>
            <person name="Gallo A."/>
            <person name="Gournas C."/>
            <person name="Habgood R."/>
            <person name="Hainaut M."/>
            <person name="Harispe M.L."/>
            <person name="Henrissat B."/>
            <person name="Hilden K.S."/>
            <person name="Hope R."/>
            <person name="Hossain A."/>
            <person name="Karabika E."/>
            <person name="Karaffa L."/>
            <person name="Karanyi Z."/>
            <person name="Krasevec N."/>
            <person name="Kuo A."/>
            <person name="Kusch H."/>
            <person name="LaButti K."/>
            <person name="Lagendijk E.L."/>
            <person name="Lapidus A."/>
            <person name="Levasseur A."/>
            <person name="Lindquist E."/>
            <person name="Lipzen A."/>
            <person name="Logrieco A.F."/>
            <person name="MacCabe A."/>
            <person name="Maekelae M.R."/>
            <person name="Malavazi I."/>
            <person name="Melin P."/>
            <person name="Meyer V."/>
            <person name="Mielnichuk N."/>
            <person name="Miskei M."/>
            <person name="Molnar A.P."/>
            <person name="Mule G."/>
            <person name="Ngan C.Y."/>
            <person name="Orejas M."/>
            <person name="Orosz E."/>
            <person name="Ouedraogo J.P."/>
            <person name="Overkamp K.M."/>
            <person name="Park H.-S."/>
            <person name="Perrone G."/>
            <person name="Piumi F."/>
            <person name="Punt P.J."/>
            <person name="Ram A.F."/>
            <person name="Ramon A."/>
            <person name="Rauscher S."/>
            <person name="Record E."/>
            <person name="Riano-Pachon D.M."/>
            <person name="Robert V."/>
            <person name="Roehrig J."/>
            <person name="Ruller R."/>
            <person name="Salamov A."/>
            <person name="Salih N.S."/>
            <person name="Samson R.A."/>
            <person name="Sandor E."/>
            <person name="Sanguinetti M."/>
            <person name="Schuetze T."/>
            <person name="Sepcic K."/>
            <person name="Shelest E."/>
            <person name="Sherlock G."/>
            <person name="Sophianopoulou V."/>
            <person name="Squina F.M."/>
            <person name="Sun H."/>
            <person name="Susca A."/>
            <person name="Todd R.B."/>
            <person name="Tsang A."/>
            <person name="Unkles S.E."/>
            <person name="van de Wiele N."/>
            <person name="van Rossen-Uffink D."/>
            <person name="Oliveira J.V."/>
            <person name="Vesth T.C."/>
            <person name="Visser J."/>
            <person name="Yu J.-H."/>
            <person name="Zhou M."/>
            <person name="Andersen M.R."/>
            <person name="Archer D.B."/>
            <person name="Baker S.E."/>
            <person name="Benoit I."/>
            <person name="Brakhage A.A."/>
            <person name="Braus G.H."/>
            <person name="Fischer R."/>
            <person name="Frisvad J.C."/>
            <person name="Goldman G.H."/>
            <person name="Houbraken J."/>
            <person name="Oakley B."/>
            <person name="Pocsi I."/>
            <person name="Scazzocchio C."/>
            <person name="Seiboth B."/>
            <person name="vanKuyk P.A."/>
            <person name="Wortman J."/>
            <person name="Dyer P.S."/>
            <person name="Grigoriev I.V."/>
        </authorList>
    </citation>
    <scope>NUCLEOTIDE SEQUENCE [LARGE SCALE GENOMIC DNA]</scope>
    <source>
        <strain evidence="4">CBS 583.65</strain>
    </source>
</reference>
<dbReference type="OrthoDB" id="5329176at2759"/>
<keyword evidence="4" id="KW-1185">Reference proteome</keyword>
<dbReference type="RefSeq" id="XP_040672963.1">
    <property type="nucleotide sequence ID" value="XM_040810733.1"/>
</dbReference>
<evidence type="ECO:0000256" key="1">
    <source>
        <dbReference type="SAM" id="MobiDB-lite"/>
    </source>
</evidence>
<evidence type="ECO:0000256" key="2">
    <source>
        <dbReference type="SAM" id="Phobius"/>
    </source>
</evidence>
<dbReference type="GeneID" id="63726244"/>
<organism evidence="3 4">
    <name type="scientific">Aspergillus versicolor CBS 583.65</name>
    <dbReference type="NCBI Taxonomy" id="1036611"/>
    <lineage>
        <taxon>Eukaryota</taxon>
        <taxon>Fungi</taxon>
        <taxon>Dikarya</taxon>
        <taxon>Ascomycota</taxon>
        <taxon>Pezizomycotina</taxon>
        <taxon>Eurotiomycetes</taxon>
        <taxon>Eurotiomycetidae</taxon>
        <taxon>Eurotiales</taxon>
        <taxon>Aspergillaceae</taxon>
        <taxon>Aspergillus</taxon>
        <taxon>Aspergillus subgen. Nidulantes</taxon>
    </lineage>
</organism>
<keyword evidence="2" id="KW-0472">Membrane</keyword>
<feature type="transmembrane region" description="Helical" evidence="2">
    <location>
        <begin position="12"/>
        <end position="31"/>
    </location>
</feature>
<feature type="transmembrane region" description="Helical" evidence="2">
    <location>
        <begin position="43"/>
        <end position="67"/>
    </location>
</feature>
<feature type="compositionally biased region" description="Low complexity" evidence="1">
    <location>
        <begin position="502"/>
        <end position="512"/>
    </location>
</feature>
<feature type="region of interest" description="Disordered" evidence="1">
    <location>
        <begin position="339"/>
        <end position="369"/>
    </location>
</feature>
<evidence type="ECO:0000313" key="4">
    <source>
        <dbReference type="Proteomes" id="UP000184073"/>
    </source>
</evidence>